<dbReference type="Proteomes" id="UP001207440">
    <property type="component" value="Unassembled WGS sequence"/>
</dbReference>
<comment type="caution">
    <text evidence="1">The sequence shown here is derived from an EMBL/GenBank/DDBJ whole genome shotgun (WGS) entry which is preliminary data.</text>
</comment>
<evidence type="ECO:0000313" key="1">
    <source>
        <dbReference type="EMBL" id="MCW0525023.1"/>
    </source>
</evidence>
<sequence length="57" mass="6054">MDLKLKKSVSDMEVLTDTTALSALKGGGCKCQGCSPMQCCKQGNSTNLEIDVDVTTR</sequence>
<dbReference type="AlphaFoldDB" id="A0AAP3F0E8"/>
<protein>
    <submittedName>
        <fullName evidence="1">Uncharacterized protein</fullName>
    </submittedName>
</protein>
<accession>A0AAP3F0E8</accession>
<dbReference type="RefSeq" id="WP_153926603.1">
    <property type="nucleotide sequence ID" value="NZ_CP072188.1"/>
</dbReference>
<reference evidence="1" key="1">
    <citation type="submission" date="2022-10" db="EMBL/GenBank/DDBJ databases">
        <title>Sifting through the core-genome to identify putative cross-protective antigens against Riemerella anatipestifer.</title>
        <authorList>
            <person name="Zheng X."/>
            <person name="Zhang W."/>
        </authorList>
    </citation>
    <scope>NUCLEOTIDE SEQUENCE</scope>
    <source>
        <strain evidence="1">ZWRA178</strain>
    </source>
</reference>
<name>A0AAP3F0E8_RIEAN</name>
<dbReference type="EMBL" id="JAOZYT010000179">
    <property type="protein sequence ID" value="MCW0525023.1"/>
    <property type="molecule type" value="Genomic_DNA"/>
</dbReference>
<proteinExistence type="predicted"/>
<evidence type="ECO:0000313" key="2">
    <source>
        <dbReference type="Proteomes" id="UP001207440"/>
    </source>
</evidence>
<gene>
    <name evidence="1" type="ORF">OKE68_12005</name>
</gene>
<organism evidence="1 2">
    <name type="scientific">Riemerella anatipestifer</name>
    <name type="common">Moraxella anatipestifer</name>
    <dbReference type="NCBI Taxonomy" id="34085"/>
    <lineage>
        <taxon>Bacteria</taxon>
        <taxon>Pseudomonadati</taxon>
        <taxon>Bacteroidota</taxon>
        <taxon>Flavobacteriia</taxon>
        <taxon>Flavobacteriales</taxon>
        <taxon>Weeksellaceae</taxon>
        <taxon>Riemerella</taxon>
    </lineage>
</organism>